<dbReference type="Gramene" id="ONK80470">
    <property type="protein sequence ID" value="ONK80470"/>
    <property type="gene ID" value="A4U43_C01F18060"/>
</dbReference>
<dbReference type="EMBL" id="CM007381">
    <property type="protein sequence ID" value="ONK80470.1"/>
    <property type="molecule type" value="Genomic_DNA"/>
</dbReference>
<accession>A0A5P1FUY0</accession>
<keyword evidence="2" id="KW-1185">Reference proteome</keyword>
<proteinExistence type="predicted"/>
<organism evidence="1 2">
    <name type="scientific">Asparagus officinalis</name>
    <name type="common">Garden asparagus</name>
    <dbReference type="NCBI Taxonomy" id="4686"/>
    <lineage>
        <taxon>Eukaryota</taxon>
        <taxon>Viridiplantae</taxon>
        <taxon>Streptophyta</taxon>
        <taxon>Embryophyta</taxon>
        <taxon>Tracheophyta</taxon>
        <taxon>Spermatophyta</taxon>
        <taxon>Magnoliopsida</taxon>
        <taxon>Liliopsida</taxon>
        <taxon>Asparagales</taxon>
        <taxon>Asparagaceae</taxon>
        <taxon>Asparagoideae</taxon>
        <taxon>Asparagus</taxon>
    </lineage>
</organism>
<sequence length="111" mass="12160">MSCVRVVVIVGIGDDKDLIDGPTPTYDVTKHGNLCVVLFKCSEQRWMPINTNYPADAQLSEDMSADPVEFQTSLQVDTTQIATKLSMTGDSNFCMAVQFSPIATPVVKNEE</sequence>
<protein>
    <submittedName>
        <fullName evidence="1">Uncharacterized protein</fullName>
    </submittedName>
</protein>
<dbReference type="AlphaFoldDB" id="A0A5P1FUY0"/>
<gene>
    <name evidence="1" type="ORF">A4U43_C01F18060</name>
</gene>
<reference evidence="2" key="1">
    <citation type="journal article" date="2017" name="Nat. Commun.">
        <title>The asparagus genome sheds light on the origin and evolution of a young Y chromosome.</title>
        <authorList>
            <person name="Harkess A."/>
            <person name="Zhou J."/>
            <person name="Xu C."/>
            <person name="Bowers J.E."/>
            <person name="Van der Hulst R."/>
            <person name="Ayyampalayam S."/>
            <person name="Mercati F."/>
            <person name="Riccardi P."/>
            <person name="McKain M.R."/>
            <person name="Kakrana A."/>
            <person name="Tang H."/>
            <person name="Ray J."/>
            <person name="Groenendijk J."/>
            <person name="Arikit S."/>
            <person name="Mathioni S.M."/>
            <person name="Nakano M."/>
            <person name="Shan H."/>
            <person name="Telgmann-Rauber A."/>
            <person name="Kanno A."/>
            <person name="Yue Z."/>
            <person name="Chen H."/>
            <person name="Li W."/>
            <person name="Chen Y."/>
            <person name="Xu X."/>
            <person name="Zhang Y."/>
            <person name="Luo S."/>
            <person name="Chen H."/>
            <person name="Gao J."/>
            <person name="Mao Z."/>
            <person name="Pires J.C."/>
            <person name="Luo M."/>
            <person name="Kudrna D."/>
            <person name="Wing R.A."/>
            <person name="Meyers B.C."/>
            <person name="Yi K."/>
            <person name="Kong H."/>
            <person name="Lavrijsen P."/>
            <person name="Sunseri F."/>
            <person name="Falavigna A."/>
            <person name="Ye Y."/>
            <person name="Leebens-Mack J.H."/>
            <person name="Chen G."/>
        </authorList>
    </citation>
    <scope>NUCLEOTIDE SEQUENCE [LARGE SCALE GENOMIC DNA]</scope>
    <source>
        <strain evidence="2">cv. DH0086</strain>
    </source>
</reference>
<name>A0A5P1FUY0_ASPOF</name>
<dbReference type="Proteomes" id="UP000243459">
    <property type="component" value="Chromosome 1"/>
</dbReference>
<evidence type="ECO:0000313" key="2">
    <source>
        <dbReference type="Proteomes" id="UP000243459"/>
    </source>
</evidence>
<evidence type="ECO:0000313" key="1">
    <source>
        <dbReference type="EMBL" id="ONK80470.1"/>
    </source>
</evidence>